<keyword evidence="2" id="KW-0408">Iron</keyword>
<dbReference type="Pfam" id="PF03171">
    <property type="entry name" value="2OG-FeII_Oxy"/>
    <property type="match status" value="1"/>
</dbReference>
<dbReference type="InterPro" id="IPR044861">
    <property type="entry name" value="IPNS-like_FE2OG_OXY"/>
</dbReference>
<evidence type="ECO:0000256" key="1">
    <source>
        <dbReference type="ARBA" id="ARBA00022723"/>
    </source>
</evidence>
<evidence type="ECO:0000313" key="4">
    <source>
        <dbReference type="Proteomes" id="UP000504621"/>
    </source>
</evidence>
<dbReference type="GO" id="GO:0046872">
    <property type="term" value="F:metal ion binding"/>
    <property type="evidence" value="ECO:0007669"/>
    <property type="project" value="UniProtKB-KW"/>
</dbReference>
<dbReference type="InterPro" id="IPR050295">
    <property type="entry name" value="Plant_2OG-oxidoreductases"/>
</dbReference>
<keyword evidence="4" id="KW-1185">Reference proteome</keyword>
<dbReference type="SUPFAM" id="SSF51197">
    <property type="entry name" value="Clavaminate synthase-like"/>
    <property type="match status" value="1"/>
</dbReference>
<name>A0A6J1B971_9ROSI</name>
<dbReference type="InterPro" id="IPR027443">
    <property type="entry name" value="IPNS-like_sf"/>
</dbReference>
<dbReference type="PANTHER" id="PTHR47991">
    <property type="entry name" value="OXOGLUTARATE/IRON-DEPENDENT DIOXYGENASE"/>
    <property type="match status" value="1"/>
</dbReference>
<keyword evidence="1" id="KW-0479">Metal-binding</keyword>
<evidence type="ECO:0000313" key="5">
    <source>
        <dbReference type="RefSeq" id="XP_021295997.1"/>
    </source>
</evidence>
<reference evidence="5" key="1">
    <citation type="submission" date="2025-08" db="UniProtKB">
        <authorList>
            <consortium name="RefSeq"/>
        </authorList>
    </citation>
    <scope>IDENTIFICATION</scope>
    <source>
        <tissue evidence="5">Leaf</tissue>
    </source>
</reference>
<evidence type="ECO:0000259" key="3">
    <source>
        <dbReference type="Pfam" id="PF03171"/>
    </source>
</evidence>
<evidence type="ECO:0000256" key="2">
    <source>
        <dbReference type="ARBA" id="ARBA00023004"/>
    </source>
</evidence>
<proteinExistence type="predicted"/>
<dbReference type="OrthoDB" id="288590at2759"/>
<dbReference type="AlphaFoldDB" id="A0A6J1B971"/>
<organism evidence="4 5">
    <name type="scientific">Herrania umbratica</name>
    <dbReference type="NCBI Taxonomy" id="108875"/>
    <lineage>
        <taxon>Eukaryota</taxon>
        <taxon>Viridiplantae</taxon>
        <taxon>Streptophyta</taxon>
        <taxon>Embryophyta</taxon>
        <taxon>Tracheophyta</taxon>
        <taxon>Spermatophyta</taxon>
        <taxon>Magnoliopsida</taxon>
        <taxon>eudicotyledons</taxon>
        <taxon>Gunneridae</taxon>
        <taxon>Pentapetalae</taxon>
        <taxon>rosids</taxon>
        <taxon>malvids</taxon>
        <taxon>Malvales</taxon>
        <taxon>Malvaceae</taxon>
        <taxon>Byttnerioideae</taxon>
        <taxon>Herrania</taxon>
    </lineage>
</organism>
<dbReference type="Proteomes" id="UP000504621">
    <property type="component" value="Unplaced"/>
</dbReference>
<sequence>MQNESGGLQLKHKGKWLNANLNPNWIIVNLADHLEVLTNGKYKSTIHRVIVNNEIRRVTCPLFMGPSLEAFVSPALEFVDDDHPPAYRGMSYKDYLEANQFHIIEGKSCLKQIRL</sequence>
<protein>
    <submittedName>
        <fullName evidence="5">Protein DMR6-LIKE OXYGENASE 2-like</fullName>
    </submittedName>
</protein>
<dbReference type="RefSeq" id="XP_021295997.1">
    <property type="nucleotide sequence ID" value="XM_021440322.1"/>
</dbReference>
<accession>A0A6J1B971</accession>
<feature type="domain" description="Isopenicillin N synthase-like Fe(2+) 2OG dioxygenase" evidence="3">
    <location>
        <begin position="1"/>
        <end position="66"/>
    </location>
</feature>
<dbReference type="Gene3D" id="2.60.120.330">
    <property type="entry name" value="B-lactam Antibiotic, Isopenicillin N Synthase, Chain"/>
    <property type="match status" value="1"/>
</dbReference>
<dbReference type="GeneID" id="110425412"/>
<gene>
    <name evidence="5" type="primary">LOC110425412</name>
</gene>